<reference evidence="10" key="2">
    <citation type="submission" date="2024-02" db="EMBL/GenBank/DDBJ databases">
        <authorList>
            <person name="Prathaban M."/>
            <person name="Mythili R."/>
            <person name="Sharmila Devi N."/>
            <person name="Sobanaa M."/>
            <person name="Prathiviraj R."/>
            <person name="Selvin J."/>
        </authorList>
    </citation>
    <scope>NUCLEOTIDE SEQUENCE</scope>
    <source>
        <strain evidence="10">MP1014</strain>
    </source>
</reference>
<keyword evidence="2" id="KW-0719">Serine esterase</keyword>
<proteinExistence type="inferred from homology"/>
<evidence type="ECO:0000256" key="5">
    <source>
        <dbReference type="ARBA" id="ARBA00022801"/>
    </source>
</evidence>
<feature type="signal peptide" evidence="9">
    <location>
        <begin position="1"/>
        <end position="26"/>
    </location>
</feature>
<keyword evidence="7" id="KW-1015">Disulfide bond</keyword>
<evidence type="ECO:0000313" key="10">
    <source>
        <dbReference type="EMBL" id="MEG3614301.1"/>
    </source>
</evidence>
<dbReference type="PANTHER" id="PTHR33938:SF15">
    <property type="entry name" value="FERULOYL ESTERASE B-RELATED"/>
    <property type="match status" value="1"/>
</dbReference>
<evidence type="ECO:0000256" key="6">
    <source>
        <dbReference type="ARBA" id="ARBA00022837"/>
    </source>
</evidence>
<keyword evidence="6" id="KW-0106">Calcium</keyword>
<dbReference type="PANTHER" id="PTHR33938">
    <property type="entry name" value="FERULOYL ESTERASE B-RELATED"/>
    <property type="match status" value="1"/>
</dbReference>
<evidence type="ECO:0000313" key="11">
    <source>
        <dbReference type="Proteomes" id="UP001310387"/>
    </source>
</evidence>
<evidence type="ECO:0000256" key="3">
    <source>
        <dbReference type="ARBA" id="ARBA00022723"/>
    </source>
</evidence>
<dbReference type="InterPro" id="IPR029058">
    <property type="entry name" value="AB_hydrolase_fold"/>
</dbReference>
<gene>
    <name evidence="10" type="ORF">V5O49_04100</name>
</gene>
<evidence type="ECO:0000256" key="1">
    <source>
        <dbReference type="ARBA" id="ARBA00006249"/>
    </source>
</evidence>
<dbReference type="EMBL" id="JBAGLP010000110">
    <property type="protein sequence ID" value="MEG3614301.1"/>
    <property type="molecule type" value="Genomic_DNA"/>
</dbReference>
<evidence type="ECO:0000256" key="4">
    <source>
        <dbReference type="ARBA" id="ARBA00022729"/>
    </source>
</evidence>
<feature type="compositionally biased region" description="Low complexity" evidence="8">
    <location>
        <begin position="539"/>
        <end position="549"/>
    </location>
</feature>
<dbReference type="RefSeq" id="WP_332901111.1">
    <property type="nucleotide sequence ID" value="NZ_JBAGLP010000110.1"/>
</dbReference>
<reference evidence="10" key="1">
    <citation type="journal article" date="2024" name="Antonie Van Leeuwenhoek">
        <title>Isoptericola haloaureus sp. nov., a dimorphic actinobacterium isolated from mangrove sediments of southeast India, implicating biosaline agricultural significance through nitrogen fixation and salt tolerance genes.</title>
        <authorList>
            <person name="Prathaban M."/>
            <person name="Prathiviraj R."/>
            <person name="Ravichandran M."/>
            <person name="Natarajan S.D."/>
            <person name="Sobanaa M."/>
            <person name="Hari Krishna Kumar S."/>
            <person name="Chandrasekar V."/>
            <person name="Selvin J."/>
        </authorList>
    </citation>
    <scope>NUCLEOTIDE SEQUENCE</scope>
    <source>
        <strain evidence="10">MP1014</strain>
    </source>
</reference>
<comment type="caution">
    <text evidence="10">The sequence shown here is derived from an EMBL/GenBank/DDBJ whole genome shotgun (WGS) entry which is preliminary data.</text>
</comment>
<feature type="chain" id="PRO_5045255055" evidence="9">
    <location>
        <begin position="27"/>
        <end position="558"/>
    </location>
</feature>
<feature type="compositionally biased region" description="Low complexity" evidence="8">
    <location>
        <begin position="511"/>
        <end position="526"/>
    </location>
</feature>
<sequence length="558" mass="57287">MTNHPRSRLRRGARLVAALAAMLALAAPLAPATATDDAGTVDVTLAAADCTAMAGTTITAPDDAEESGTLSAVVETAEVVDGSCALSGTAGGTVGFTLQLPLEDWNGRYFQTGCGGFCGYVPIADCAEPLADGFAVGAENTGHVGSSADAFLDDAQAEADWGYRSPHVLAVVAKATLAELYGTPPSTSYFMGCSTGGRQALSEAQRYPEDFDGIVAGAPALYQNYLAVLSQGHFETVNRDADGGLILDTTDVGLVSDAVLASCDLDDGRADGVVGDPLSCAFDPATLLCADGGDGTDCLTATQVETLEALYSAPTTDDGELLYPDGLAVGSEAGWPFMTVATSEGSMSISGDYAQNVLRYLAFPEDPGVAYSLGDFDPSTEADLLHTQAAVYNADDVDLSAFRERGGKLILWHGWADPLITPYGTLDYYERVVDADGGARVTDSYLRTFMLPGVYHCSGGPGQDEVDWMSAISAWVEDDVAPESVTATGNGATRVVERYEAGGVETVDWIGAPQAPAPGASGDAPGRTGQNPGHGGTAPGRAGTAPGLTVTAAGRHDG</sequence>
<dbReference type="GO" id="GO:0016787">
    <property type="term" value="F:hydrolase activity"/>
    <property type="evidence" value="ECO:0007669"/>
    <property type="project" value="UniProtKB-KW"/>
</dbReference>
<keyword evidence="11" id="KW-1185">Reference proteome</keyword>
<dbReference type="SUPFAM" id="SSF53474">
    <property type="entry name" value="alpha/beta-Hydrolases"/>
    <property type="match status" value="1"/>
</dbReference>
<accession>A0ABU7Z4J3</accession>
<dbReference type="Gene3D" id="3.40.50.1820">
    <property type="entry name" value="alpha/beta hydrolase"/>
    <property type="match status" value="1"/>
</dbReference>
<comment type="similarity">
    <text evidence="1">Belongs to the tannase family.</text>
</comment>
<dbReference type="Proteomes" id="UP001310387">
    <property type="component" value="Unassembled WGS sequence"/>
</dbReference>
<protein>
    <submittedName>
        <fullName evidence="10">Tannase/feruloyl esterase family alpha/beta hydrolase</fullName>
    </submittedName>
</protein>
<evidence type="ECO:0000256" key="2">
    <source>
        <dbReference type="ARBA" id="ARBA00022487"/>
    </source>
</evidence>
<keyword evidence="4 9" id="KW-0732">Signal</keyword>
<name>A0ABU7Z4J3_9MICO</name>
<organism evidence="10 11">
    <name type="scientific">Isoptericola haloaureus</name>
    <dbReference type="NCBI Taxonomy" id="1542902"/>
    <lineage>
        <taxon>Bacteria</taxon>
        <taxon>Bacillati</taxon>
        <taxon>Actinomycetota</taxon>
        <taxon>Actinomycetes</taxon>
        <taxon>Micrococcales</taxon>
        <taxon>Promicromonosporaceae</taxon>
        <taxon>Isoptericola</taxon>
    </lineage>
</organism>
<evidence type="ECO:0000256" key="7">
    <source>
        <dbReference type="ARBA" id="ARBA00023157"/>
    </source>
</evidence>
<feature type="region of interest" description="Disordered" evidence="8">
    <location>
        <begin position="510"/>
        <end position="558"/>
    </location>
</feature>
<keyword evidence="3" id="KW-0479">Metal-binding</keyword>
<evidence type="ECO:0000256" key="9">
    <source>
        <dbReference type="SAM" id="SignalP"/>
    </source>
</evidence>
<dbReference type="Pfam" id="PF07519">
    <property type="entry name" value="Tannase"/>
    <property type="match status" value="1"/>
</dbReference>
<dbReference type="InterPro" id="IPR011118">
    <property type="entry name" value="Tannase/feruloyl_esterase"/>
</dbReference>
<keyword evidence="5 10" id="KW-0378">Hydrolase</keyword>
<evidence type="ECO:0000256" key="8">
    <source>
        <dbReference type="SAM" id="MobiDB-lite"/>
    </source>
</evidence>